<gene>
    <name evidence="3" type="ORF">PHLGIDRAFT_128533</name>
</gene>
<dbReference type="InterPro" id="IPR036047">
    <property type="entry name" value="F-box-like_dom_sf"/>
</dbReference>
<reference evidence="3 4" key="1">
    <citation type="journal article" date="2014" name="PLoS Genet.">
        <title>Analysis of the Phlebiopsis gigantea genome, transcriptome and secretome provides insight into its pioneer colonization strategies of wood.</title>
        <authorList>
            <person name="Hori C."/>
            <person name="Ishida T."/>
            <person name="Igarashi K."/>
            <person name="Samejima M."/>
            <person name="Suzuki H."/>
            <person name="Master E."/>
            <person name="Ferreira P."/>
            <person name="Ruiz-Duenas F.J."/>
            <person name="Held B."/>
            <person name="Canessa P."/>
            <person name="Larrondo L.F."/>
            <person name="Schmoll M."/>
            <person name="Druzhinina I.S."/>
            <person name="Kubicek C.P."/>
            <person name="Gaskell J.A."/>
            <person name="Kersten P."/>
            <person name="St John F."/>
            <person name="Glasner J."/>
            <person name="Sabat G."/>
            <person name="Splinter BonDurant S."/>
            <person name="Syed K."/>
            <person name="Yadav J."/>
            <person name="Mgbeahuruike A.C."/>
            <person name="Kovalchuk A."/>
            <person name="Asiegbu F.O."/>
            <person name="Lackner G."/>
            <person name="Hoffmeister D."/>
            <person name="Rencoret J."/>
            <person name="Gutierrez A."/>
            <person name="Sun H."/>
            <person name="Lindquist E."/>
            <person name="Barry K."/>
            <person name="Riley R."/>
            <person name="Grigoriev I.V."/>
            <person name="Henrissat B."/>
            <person name="Kues U."/>
            <person name="Berka R.M."/>
            <person name="Martinez A.T."/>
            <person name="Covert S.F."/>
            <person name="Blanchette R.A."/>
            <person name="Cullen D."/>
        </authorList>
    </citation>
    <scope>NUCLEOTIDE SEQUENCE [LARGE SCALE GENOMIC DNA]</scope>
    <source>
        <strain evidence="3 4">11061_1 CR5-6</strain>
    </source>
</reference>
<dbReference type="Pfam" id="PF00646">
    <property type="entry name" value="F-box"/>
    <property type="match status" value="1"/>
</dbReference>
<dbReference type="InterPro" id="IPR001810">
    <property type="entry name" value="F-box_dom"/>
</dbReference>
<dbReference type="PROSITE" id="PS50181">
    <property type="entry name" value="FBOX"/>
    <property type="match status" value="1"/>
</dbReference>
<protein>
    <recommendedName>
        <fullName evidence="2">F-box domain-containing protein</fullName>
    </recommendedName>
</protein>
<accession>A0A0C3RWL0</accession>
<evidence type="ECO:0000313" key="4">
    <source>
        <dbReference type="Proteomes" id="UP000053257"/>
    </source>
</evidence>
<feature type="region of interest" description="Disordered" evidence="1">
    <location>
        <begin position="304"/>
        <end position="333"/>
    </location>
</feature>
<evidence type="ECO:0000256" key="1">
    <source>
        <dbReference type="SAM" id="MobiDB-lite"/>
    </source>
</evidence>
<dbReference type="HOGENOM" id="CLU_007279_3_1_1"/>
<proteinExistence type="predicted"/>
<dbReference type="STRING" id="745531.A0A0C3RWL0"/>
<organism evidence="3 4">
    <name type="scientific">Phlebiopsis gigantea (strain 11061_1 CR5-6)</name>
    <name type="common">White-rot fungus</name>
    <name type="synonym">Peniophora gigantea</name>
    <dbReference type="NCBI Taxonomy" id="745531"/>
    <lineage>
        <taxon>Eukaryota</taxon>
        <taxon>Fungi</taxon>
        <taxon>Dikarya</taxon>
        <taxon>Basidiomycota</taxon>
        <taxon>Agaricomycotina</taxon>
        <taxon>Agaricomycetes</taxon>
        <taxon>Polyporales</taxon>
        <taxon>Phanerochaetaceae</taxon>
        <taxon>Phlebiopsis</taxon>
    </lineage>
</organism>
<dbReference type="SUPFAM" id="SSF81383">
    <property type="entry name" value="F-box domain"/>
    <property type="match status" value="1"/>
</dbReference>
<feature type="compositionally biased region" description="Low complexity" evidence="1">
    <location>
        <begin position="316"/>
        <end position="331"/>
    </location>
</feature>
<dbReference type="SMART" id="SM00256">
    <property type="entry name" value="FBOX"/>
    <property type="match status" value="1"/>
</dbReference>
<dbReference type="EMBL" id="KN840528">
    <property type="protein sequence ID" value="KIP05991.1"/>
    <property type="molecule type" value="Genomic_DNA"/>
</dbReference>
<dbReference type="Proteomes" id="UP000053257">
    <property type="component" value="Unassembled WGS sequence"/>
</dbReference>
<evidence type="ECO:0000259" key="2">
    <source>
        <dbReference type="PROSITE" id="PS50181"/>
    </source>
</evidence>
<dbReference type="OrthoDB" id="2796688at2759"/>
<keyword evidence="4" id="KW-1185">Reference proteome</keyword>
<feature type="domain" description="F-box" evidence="2">
    <location>
        <begin position="1"/>
        <end position="42"/>
    </location>
</feature>
<dbReference type="AlphaFoldDB" id="A0A0C3RWL0"/>
<evidence type="ECO:0000313" key="3">
    <source>
        <dbReference type="EMBL" id="KIP05991.1"/>
    </source>
</evidence>
<sequence>MPPELLFNTLEELSYKDLLSCSLVCKALRDIVATSTRLQYKIELAIAGLEDNMEHPLSERAKRSLLREYNDAWARVPHLTPRESNTSIVSFEEGPAWELSGGVLGQSVGQRKLRFRRLGSKLRDVAPLAWDIDVDYIVRDFTMDPAQDLAVALREPQTLGGLYSVALLSMSSGKPHPLACNSELPLPFCQADDFEIRVNGPLVGLLAMHALTGGDEVELWSPMRVWNWKTGREIFADEQEYVCSFVWFSDKYILLAHMVPTMENGALSVIKLSDTPQNNRERWTFLLPRCQKDSSVIESMELLSDPSPQWTPPTKNHAAASSSTTQNASHASFERTQYQPPFYIARDDRVIALMMTVMDEQSPYLDPYTIRFTISTSKLFNFIRQKSDPVPVLTFPWSAWGPQCTRAEPKNDIWDGSWPCCVYGTKIITENSWVEHHNGRITQYRPVNLNPLNHDIVVGPPQIYDFNQAALQHAVTHLYQADGRKPVNYQDVKPLRFGGYDYYLQPTHLPSDFAKFFDDPDNVLTSLPYRVSHTLIIPPPQEGQNATAIEGHDPKVNLGNVSAVMLSEDSIVLVREPPEADPDFLIVDVTA</sequence>
<name>A0A0C3RWL0_PHLG1</name>